<evidence type="ECO:0008006" key="3">
    <source>
        <dbReference type="Google" id="ProtNLM"/>
    </source>
</evidence>
<dbReference type="AlphaFoldDB" id="A0A401ZK03"/>
<dbReference type="InterPro" id="IPR027417">
    <property type="entry name" value="P-loop_NTPase"/>
</dbReference>
<organism evidence="1 2">
    <name type="scientific">Dictyobacter aurantiacus</name>
    <dbReference type="NCBI Taxonomy" id="1936993"/>
    <lineage>
        <taxon>Bacteria</taxon>
        <taxon>Bacillati</taxon>
        <taxon>Chloroflexota</taxon>
        <taxon>Ktedonobacteria</taxon>
        <taxon>Ktedonobacterales</taxon>
        <taxon>Dictyobacteraceae</taxon>
        <taxon>Dictyobacter</taxon>
    </lineage>
</organism>
<dbReference type="EMBL" id="BIFQ01000001">
    <property type="protein sequence ID" value="GCE07195.1"/>
    <property type="molecule type" value="Genomic_DNA"/>
</dbReference>
<name>A0A401ZK03_9CHLR</name>
<dbReference type="SUPFAM" id="SSF52540">
    <property type="entry name" value="P-loop containing nucleoside triphosphate hydrolases"/>
    <property type="match status" value="1"/>
</dbReference>
<evidence type="ECO:0000313" key="1">
    <source>
        <dbReference type="EMBL" id="GCE07195.1"/>
    </source>
</evidence>
<accession>A0A401ZK03</accession>
<comment type="caution">
    <text evidence="1">The sequence shown here is derived from an EMBL/GenBank/DDBJ whole genome shotgun (WGS) entry which is preliminary data.</text>
</comment>
<proteinExistence type="predicted"/>
<dbReference type="Pfam" id="PF13671">
    <property type="entry name" value="AAA_33"/>
    <property type="match status" value="1"/>
</dbReference>
<reference evidence="2" key="1">
    <citation type="submission" date="2018-12" db="EMBL/GenBank/DDBJ databases">
        <title>Tengunoibacter tsumagoiensis gen. nov., sp. nov., Dictyobacter kobayashii sp. nov., D. alpinus sp. nov., and D. joshuensis sp. nov. and description of Dictyobacteraceae fam. nov. within the order Ktedonobacterales isolated from Tengu-no-mugimeshi.</title>
        <authorList>
            <person name="Wang C.M."/>
            <person name="Zheng Y."/>
            <person name="Sakai Y."/>
            <person name="Toyoda A."/>
            <person name="Minakuchi Y."/>
            <person name="Abe K."/>
            <person name="Yokota A."/>
            <person name="Yabe S."/>
        </authorList>
    </citation>
    <scope>NUCLEOTIDE SEQUENCE [LARGE SCALE GENOMIC DNA]</scope>
    <source>
        <strain evidence="2">S-27</strain>
    </source>
</reference>
<gene>
    <name evidence="1" type="ORF">KDAU_45240</name>
</gene>
<dbReference type="Proteomes" id="UP000287224">
    <property type="component" value="Unassembled WGS sequence"/>
</dbReference>
<evidence type="ECO:0000313" key="2">
    <source>
        <dbReference type="Proteomes" id="UP000287224"/>
    </source>
</evidence>
<protein>
    <recommendedName>
        <fullName evidence="3">Kinase</fullName>
    </recommendedName>
</protein>
<keyword evidence="2" id="KW-1185">Reference proteome</keyword>
<sequence length="174" mass="20063">MYLLVGLPGSGKTTKARQLEVEAPALRLTLDEWMIPLFRRNVQAERDALEGRLIWIALRALQLHTNAILDFGFWSKDERSSLRWFARQIGAKSQVIYLPIDPETQRRRIQNRFAEAPEQTWPMSEEELTKWRAFFQEPDEAELHGTVLEDAPQGYASWSAWAASRWPSLPAAAN</sequence>
<dbReference type="Gene3D" id="3.40.50.300">
    <property type="entry name" value="P-loop containing nucleotide triphosphate hydrolases"/>
    <property type="match status" value="1"/>
</dbReference>